<dbReference type="OrthoDB" id="3553683at2759"/>
<evidence type="ECO:0000256" key="1">
    <source>
        <dbReference type="SAM" id="MobiDB-lite"/>
    </source>
</evidence>
<protein>
    <submittedName>
        <fullName evidence="3">Uncharacterized protein</fullName>
    </submittedName>
</protein>
<feature type="compositionally biased region" description="Pro residues" evidence="1">
    <location>
        <begin position="406"/>
        <end position="417"/>
    </location>
</feature>
<feature type="region of interest" description="Disordered" evidence="1">
    <location>
        <begin position="1"/>
        <end position="33"/>
    </location>
</feature>
<feature type="compositionally biased region" description="Low complexity" evidence="1">
    <location>
        <begin position="380"/>
        <end position="405"/>
    </location>
</feature>
<keyword evidence="2" id="KW-1133">Transmembrane helix</keyword>
<proteinExistence type="predicted"/>
<feature type="transmembrane region" description="Helical" evidence="2">
    <location>
        <begin position="242"/>
        <end position="263"/>
    </location>
</feature>
<feature type="region of interest" description="Disordered" evidence="1">
    <location>
        <begin position="378"/>
        <end position="417"/>
    </location>
</feature>
<feature type="compositionally biased region" description="Polar residues" evidence="1">
    <location>
        <begin position="1"/>
        <end position="15"/>
    </location>
</feature>
<feature type="transmembrane region" description="Helical" evidence="2">
    <location>
        <begin position="316"/>
        <end position="336"/>
    </location>
</feature>
<keyword evidence="2" id="KW-0472">Membrane</keyword>
<evidence type="ECO:0000313" key="4">
    <source>
        <dbReference type="Proteomes" id="UP000184330"/>
    </source>
</evidence>
<feature type="transmembrane region" description="Helical" evidence="2">
    <location>
        <begin position="275"/>
        <end position="296"/>
    </location>
</feature>
<dbReference type="AlphaFoldDB" id="A0A1L7XV27"/>
<gene>
    <name evidence="3" type="ORF">PAC_18792</name>
</gene>
<dbReference type="Proteomes" id="UP000184330">
    <property type="component" value="Unassembled WGS sequence"/>
</dbReference>
<name>A0A1L7XV27_9HELO</name>
<evidence type="ECO:0000256" key="2">
    <source>
        <dbReference type="SAM" id="Phobius"/>
    </source>
</evidence>
<reference evidence="3 4" key="1">
    <citation type="submission" date="2016-03" db="EMBL/GenBank/DDBJ databases">
        <authorList>
            <person name="Ploux O."/>
        </authorList>
    </citation>
    <scope>NUCLEOTIDE SEQUENCE [LARGE SCALE GENOMIC DNA]</scope>
    <source>
        <strain evidence="3 4">UAMH 11012</strain>
    </source>
</reference>
<keyword evidence="2" id="KW-0812">Transmembrane</keyword>
<evidence type="ECO:0000313" key="3">
    <source>
        <dbReference type="EMBL" id="CZR68891.1"/>
    </source>
</evidence>
<feature type="transmembrane region" description="Helical" evidence="2">
    <location>
        <begin position="142"/>
        <end position="162"/>
    </location>
</feature>
<keyword evidence="4" id="KW-1185">Reference proteome</keyword>
<feature type="transmembrane region" description="Helical" evidence="2">
    <location>
        <begin position="174"/>
        <end position="194"/>
    </location>
</feature>
<dbReference type="EMBL" id="FJOG01000061">
    <property type="protein sequence ID" value="CZR68891.1"/>
    <property type="molecule type" value="Genomic_DNA"/>
</dbReference>
<sequence>MELSRVPTTHGSIPSTPRPLRSRQTQLQASAAAPAAASNASNHASLTTTEIAIYGIDNVSGFFGPGAWAAWILIAASFCIDRLYKKTEHEDVEGSIFSGLDPNLFAAFSYSSIAAVDLLIRLRHHTSPHDLLKNSGSLVATVAVVKLGAGLGILLCVICLWCSRKEQPSTLAKWYYLLSTAFMIVVVMVFDVIYQGVVLGPYEFGATFLFLQRPFEHYNTRLGQLVQEKLIGELLLGVFAKFLVRTFPPVVTFFLYLVYIMLASTHSFAPDRPQIVPNGVHIVISLYIFRLLFFGYEIWVGFSIPRTTAPIMDLDQFSALILTGVFPLLGTVAGLLRQYQRSETKDDHGQQQYQYQHHAMSEDLRDTAMALIGTPGSLHPTVSIPRSTSSSETSPFSTLSQLSTLPPTPPPPPPPAI</sequence>
<feature type="transmembrane region" description="Helical" evidence="2">
    <location>
        <begin position="66"/>
        <end position="84"/>
    </location>
</feature>
<accession>A0A1L7XV27</accession>
<organism evidence="3 4">
    <name type="scientific">Phialocephala subalpina</name>
    <dbReference type="NCBI Taxonomy" id="576137"/>
    <lineage>
        <taxon>Eukaryota</taxon>
        <taxon>Fungi</taxon>
        <taxon>Dikarya</taxon>
        <taxon>Ascomycota</taxon>
        <taxon>Pezizomycotina</taxon>
        <taxon>Leotiomycetes</taxon>
        <taxon>Helotiales</taxon>
        <taxon>Mollisiaceae</taxon>
        <taxon>Phialocephala</taxon>
        <taxon>Phialocephala fortinii species complex</taxon>
    </lineage>
</organism>